<evidence type="ECO:0000313" key="9">
    <source>
        <dbReference type="EMBL" id="KAE8722805.1"/>
    </source>
</evidence>
<evidence type="ECO:0000313" key="10">
    <source>
        <dbReference type="Proteomes" id="UP000436088"/>
    </source>
</evidence>
<feature type="transmembrane region" description="Helical" evidence="7">
    <location>
        <begin position="181"/>
        <end position="211"/>
    </location>
</feature>
<dbReference type="PANTHER" id="PTHR48017">
    <property type="entry name" value="OS05G0424000 PROTEIN-RELATED"/>
    <property type="match status" value="1"/>
</dbReference>
<evidence type="ECO:0000256" key="4">
    <source>
        <dbReference type="ARBA" id="ARBA00022970"/>
    </source>
</evidence>
<keyword evidence="6 7" id="KW-0472">Membrane</keyword>
<keyword evidence="10" id="KW-1185">Reference proteome</keyword>
<dbReference type="AlphaFoldDB" id="A0A6A3C132"/>
<evidence type="ECO:0000256" key="6">
    <source>
        <dbReference type="ARBA" id="ARBA00023136"/>
    </source>
</evidence>
<feature type="domain" description="Amino acid transporter transmembrane" evidence="8">
    <location>
        <begin position="8"/>
        <end position="75"/>
    </location>
</feature>
<comment type="subcellular location">
    <subcellularLocation>
        <location evidence="1">Membrane</location>
    </subcellularLocation>
</comment>
<dbReference type="GO" id="GO:0016020">
    <property type="term" value="C:membrane"/>
    <property type="evidence" value="ECO:0007669"/>
    <property type="project" value="UniProtKB-SubCell"/>
</dbReference>
<keyword evidence="3 7" id="KW-0812">Transmembrane</keyword>
<proteinExistence type="predicted"/>
<organism evidence="9 10">
    <name type="scientific">Hibiscus syriacus</name>
    <name type="common">Rose of Sharon</name>
    <dbReference type="NCBI Taxonomy" id="106335"/>
    <lineage>
        <taxon>Eukaryota</taxon>
        <taxon>Viridiplantae</taxon>
        <taxon>Streptophyta</taxon>
        <taxon>Embryophyta</taxon>
        <taxon>Tracheophyta</taxon>
        <taxon>Spermatophyta</taxon>
        <taxon>Magnoliopsida</taxon>
        <taxon>eudicotyledons</taxon>
        <taxon>Gunneridae</taxon>
        <taxon>Pentapetalae</taxon>
        <taxon>rosids</taxon>
        <taxon>malvids</taxon>
        <taxon>Malvales</taxon>
        <taxon>Malvaceae</taxon>
        <taxon>Malvoideae</taxon>
        <taxon>Hibiscus</taxon>
    </lineage>
</organism>
<feature type="transmembrane region" description="Helical" evidence="7">
    <location>
        <begin position="91"/>
        <end position="115"/>
    </location>
</feature>
<evidence type="ECO:0000256" key="5">
    <source>
        <dbReference type="ARBA" id="ARBA00022989"/>
    </source>
</evidence>
<dbReference type="Pfam" id="PF01490">
    <property type="entry name" value="Aa_trans"/>
    <property type="match status" value="2"/>
</dbReference>
<feature type="transmembrane region" description="Helical" evidence="7">
    <location>
        <begin position="18"/>
        <end position="36"/>
    </location>
</feature>
<dbReference type="Proteomes" id="UP000436088">
    <property type="component" value="Unassembled WGS sequence"/>
</dbReference>
<evidence type="ECO:0000256" key="1">
    <source>
        <dbReference type="ARBA" id="ARBA00004370"/>
    </source>
</evidence>
<keyword evidence="5 7" id="KW-1133">Transmembrane helix</keyword>
<comment type="caution">
    <text evidence="9">The sequence shown here is derived from an EMBL/GenBank/DDBJ whole genome shotgun (WGS) entry which is preliminary data.</text>
</comment>
<name>A0A6A3C132_HIBSY</name>
<dbReference type="EMBL" id="VEPZ02000552">
    <property type="protein sequence ID" value="KAE8722805.1"/>
    <property type="molecule type" value="Genomic_DNA"/>
</dbReference>
<feature type="transmembrane region" description="Helical" evidence="7">
    <location>
        <begin position="42"/>
        <end position="63"/>
    </location>
</feature>
<feature type="domain" description="Amino acid transporter transmembrane" evidence="8">
    <location>
        <begin position="78"/>
        <end position="201"/>
    </location>
</feature>
<dbReference type="InterPro" id="IPR013057">
    <property type="entry name" value="AA_transpt_TM"/>
</dbReference>
<dbReference type="GO" id="GO:0006865">
    <property type="term" value="P:amino acid transport"/>
    <property type="evidence" value="ECO:0007669"/>
    <property type="project" value="UniProtKB-KW"/>
</dbReference>
<accession>A0A6A3C132</accession>
<evidence type="ECO:0000256" key="3">
    <source>
        <dbReference type="ARBA" id="ARBA00022692"/>
    </source>
</evidence>
<feature type="transmembrane region" description="Helical" evidence="7">
    <location>
        <begin position="137"/>
        <end position="161"/>
    </location>
</feature>
<sequence>MLLGILLQIFNDKLDKRTLTYIFGACCATTVFIPSFHNYHIWSFLGLGMTTYTAWYLAIAAWAHGQSDGVTHSGPTKEIMHATWKPQKFKYLYLFATLYVFTLTLPSIFAVYWALGDQLLNHSNAFSLLPKTSFRDAAVILMLIHQFIAFGFACTPLYFVWEKVIGMHDTKSICLRALPRLLVVILILFLAIIFSFFGPINWLGCLFMIFWDF</sequence>
<evidence type="ECO:0000256" key="7">
    <source>
        <dbReference type="SAM" id="Phobius"/>
    </source>
</evidence>
<reference evidence="9" key="1">
    <citation type="submission" date="2019-09" db="EMBL/GenBank/DDBJ databases">
        <title>Draft genome information of white flower Hibiscus syriacus.</title>
        <authorList>
            <person name="Kim Y.-M."/>
        </authorList>
    </citation>
    <scope>NUCLEOTIDE SEQUENCE [LARGE SCALE GENOMIC DNA]</scope>
    <source>
        <strain evidence="9">YM2019G1</strain>
    </source>
</reference>
<keyword evidence="2" id="KW-0813">Transport</keyword>
<evidence type="ECO:0000259" key="8">
    <source>
        <dbReference type="Pfam" id="PF01490"/>
    </source>
</evidence>
<keyword evidence="4" id="KW-0029">Amino-acid transport</keyword>
<protein>
    <submittedName>
        <fullName evidence="9">Auxin transporter-like protein 1</fullName>
    </submittedName>
</protein>
<gene>
    <name evidence="9" type="ORF">F3Y22_tig00013565pilonHSYRG00010</name>
</gene>
<evidence type="ECO:0000256" key="2">
    <source>
        <dbReference type="ARBA" id="ARBA00022448"/>
    </source>
</evidence>